<feature type="compositionally biased region" description="Polar residues" evidence="1">
    <location>
        <begin position="351"/>
        <end position="377"/>
    </location>
</feature>
<reference evidence="3" key="1">
    <citation type="submission" date="2023-03" db="EMBL/GenBank/DDBJ databases">
        <title>Complete genome of Cladonia borealis.</title>
        <authorList>
            <person name="Park H."/>
        </authorList>
    </citation>
    <scope>NUCLEOTIDE SEQUENCE</scope>
    <source>
        <strain evidence="3">ANT050790</strain>
    </source>
</reference>
<evidence type="ECO:0000313" key="3">
    <source>
        <dbReference type="EMBL" id="KAK0508833.1"/>
    </source>
</evidence>
<dbReference type="PANTHER" id="PTHR47815">
    <property type="entry name" value="UNIVERSAL STRESS PROTEIN A FAMILY PROTEIN C25B2.10"/>
    <property type="match status" value="1"/>
</dbReference>
<feature type="compositionally biased region" description="Pro residues" evidence="1">
    <location>
        <begin position="1"/>
        <end position="10"/>
    </location>
</feature>
<dbReference type="PANTHER" id="PTHR47815:SF1">
    <property type="entry name" value="UNIVERSAL STRESS PROTEIN A FAMILY PROTEIN C25B2.10"/>
    <property type="match status" value="1"/>
</dbReference>
<gene>
    <name evidence="3" type="ORF">JMJ35_009109</name>
</gene>
<feature type="region of interest" description="Disordered" evidence="1">
    <location>
        <begin position="273"/>
        <end position="292"/>
    </location>
</feature>
<protein>
    <recommendedName>
        <fullName evidence="2">UspA domain-containing protein</fullName>
    </recommendedName>
</protein>
<evidence type="ECO:0000259" key="2">
    <source>
        <dbReference type="Pfam" id="PF00582"/>
    </source>
</evidence>
<feature type="compositionally biased region" description="Basic and acidic residues" evidence="1">
    <location>
        <begin position="431"/>
        <end position="459"/>
    </location>
</feature>
<dbReference type="SUPFAM" id="SSF52402">
    <property type="entry name" value="Adenine nucleotide alpha hydrolases-like"/>
    <property type="match status" value="1"/>
</dbReference>
<dbReference type="InterPro" id="IPR014729">
    <property type="entry name" value="Rossmann-like_a/b/a_fold"/>
</dbReference>
<evidence type="ECO:0000313" key="4">
    <source>
        <dbReference type="Proteomes" id="UP001166286"/>
    </source>
</evidence>
<dbReference type="EMBL" id="JAFEKC020000020">
    <property type="protein sequence ID" value="KAK0508833.1"/>
    <property type="molecule type" value="Genomic_DNA"/>
</dbReference>
<dbReference type="Proteomes" id="UP001166286">
    <property type="component" value="Unassembled WGS sequence"/>
</dbReference>
<organism evidence="3 4">
    <name type="scientific">Cladonia borealis</name>
    <dbReference type="NCBI Taxonomy" id="184061"/>
    <lineage>
        <taxon>Eukaryota</taxon>
        <taxon>Fungi</taxon>
        <taxon>Dikarya</taxon>
        <taxon>Ascomycota</taxon>
        <taxon>Pezizomycotina</taxon>
        <taxon>Lecanoromycetes</taxon>
        <taxon>OSLEUM clade</taxon>
        <taxon>Lecanoromycetidae</taxon>
        <taxon>Lecanorales</taxon>
        <taxon>Lecanorineae</taxon>
        <taxon>Cladoniaceae</taxon>
        <taxon>Cladonia</taxon>
    </lineage>
</organism>
<dbReference type="CDD" id="cd23659">
    <property type="entry name" value="USP_At3g01520-like"/>
    <property type="match status" value="1"/>
</dbReference>
<dbReference type="InterPro" id="IPR006016">
    <property type="entry name" value="UspA"/>
</dbReference>
<feature type="region of interest" description="Disordered" evidence="1">
    <location>
        <begin position="329"/>
        <end position="459"/>
    </location>
</feature>
<dbReference type="Pfam" id="PF00582">
    <property type="entry name" value="Usp"/>
    <property type="match status" value="1"/>
</dbReference>
<feature type="compositionally biased region" description="Basic residues" evidence="1">
    <location>
        <begin position="273"/>
        <end position="286"/>
    </location>
</feature>
<proteinExistence type="predicted"/>
<name>A0AA39QTE7_9LECA</name>
<keyword evidence="4" id="KW-1185">Reference proteome</keyword>
<dbReference type="AlphaFoldDB" id="A0AA39QTE7"/>
<dbReference type="Gene3D" id="3.40.50.620">
    <property type="entry name" value="HUPs"/>
    <property type="match status" value="1"/>
</dbReference>
<feature type="domain" description="UspA" evidence="2">
    <location>
        <begin position="134"/>
        <end position="271"/>
    </location>
</feature>
<sequence length="459" mass="50063">MPQSPSPNASPSPKSSVPNLKDVPISSQTLPEDTEAKDTGFRPKLAFVEIGDAGASKDGRRPSIQFAPSVETPVREARQRAPSMKLQRRLSSPPPPSTYQPRVGFDTSENKNVTDFSFTMSSKHKNYKSTARSRTFLCGTDENDYSEFALEWLLEELVNEDDEIVCLRVVNPDTKTDVDASVLQETYKEEAKRLLDHFQKKNEDGIAISWVVELAVGKVEETIQAMIKIYSPASLIVGTKGKSLGGIQGLRKGSISKYCLQNSPVPVIVVRPKDKRMKKKARRSQNPKRQNYKSILEQSSATGIDAFAQAQQSDKSTGTETEANAVAKAIGLNDDETALGDRKDRPGSAEGGQSSRPPMTRTISSKSDTAYETESPSPTGPLLVVDDEGDEVPEMQLPGSLDEAAEGEGQVVATTKGKKNEEAQQFVAEASGKKVEQQKEDEGSHETEGQEKGKENQGK</sequence>
<accession>A0AA39QTE7</accession>
<evidence type="ECO:0000256" key="1">
    <source>
        <dbReference type="SAM" id="MobiDB-lite"/>
    </source>
</evidence>
<comment type="caution">
    <text evidence="3">The sequence shown here is derived from an EMBL/GenBank/DDBJ whole genome shotgun (WGS) entry which is preliminary data.</text>
</comment>
<feature type="region of interest" description="Disordered" evidence="1">
    <location>
        <begin position="1"/>
        <end position="106"/>
    </location>
</feature>